<gene>
    <name evidence="1" type="ORF">BYL167_LOCUS52523</name>
</gene>
<protein>
    <submittedName>
        <fullName evidence="1">Uncharacterized protein</fullName>
    </submittedName>
</protein>
<sequence>VLVLRCSRLKLDDDGPSLICVFTLSSSSSRFILDKPKSATTTCPSDLTKQFELFKSR</sequence>
<name>A0A8S3CBY9_9BILA</name>
<dbReference type="EMBL" id="CAJOBH010170411">
    <property type="protein sequence ID" value="CAF4909268.1"/>
    <property type="molecule type" value="Genomic_DNA"/>
</dbReference>
<accession>A0A8S3CBY9</accession>
<organism evidence="1 2">
    <name type="scientific">Rotaria magnacalcarata</name>
    <dbReference type="NCBI Taxonomy" id="392030"/>
    <lineage>
        <taxon>Eukaryota</taxon>
        <taxon>Metazoa</taxon>
        <taxon>Spiralia</taxon>
        <taxon>Gnathifera</taxon>
        <taxon>Rotifera</taxon>
        <taxon>Eurotatoria</taxon>
        <taxon>Bdelloidea</taxon>
        <taxon>Philodinida</taxon>
        <taxon>Philodinidae</taxon>
        <taxon>Rotaria</taxon>
    </lineage>
</organism>
<dbReference type="AlphaFoldDB" id="A0A8S3CBY9"/>
<dbReference type="Proteomes" id="UP000681967">
    <property type="component" value="Unassembled WGS sequence"/>
</dbReference>
<feature type="non-terminal residue" evidence="1">
    <location>
        <position position="1"/>
    </location>
</feature>
<comment type="caution">
    <text evidence="1">The sequence shown here is derived from an EMBL/GenBank/DDBJ whole genome shotgun (WGS) entry which is preliminary data.</text>
</comment>
<evidence type="ECO:0000313" key="2">
    <source>
        <dbReference type="Proteomes" id="UP000681967"/>
    </source>
</evidence>
<proteinExistence type="predicted"/>
<evidence type="ECO:0000313" key="1">
    <source>
        <dbReference type="EMBL" id="CAF4909268.1"/>
    </source>
</evidence>
<reference evidence="1" key="1">
    <citation type="submission" date="2021-02" db="EMBL/GenBank/DDBJ databases">
        <authorList>
            <person name="Nowell W R."/>
        </authorList>
    </citation>
    <scope>NUCLEOTIDE SEQUENCE</scope>
</reference>